<protein>
    <submittedName>
        <fullName evidence="1">AAEL001535-PA</fullName>
    </submittedName>
</protein>
<evidence type="ECO:0000313" key="1">
    <source>
        <dbReference type="EMBL" id="EAT47345.1"/>
    </source>
</evidence>
<dbReference type="VEuPathDB" id="VectorBase:AAEL022718"/>
<dbReference type="PhylomeDB" id="Q17L10"/>
<gene>
    <name evidence="1" type="ORF">AaeL_AAEL001535</name>
</gene>
<reference evidence="1" key="2">
    <citation type="journal article" date="2007" name="Science">
        <title>Genome sequence of Aedes aegypti, a major arbovirus vector.</title>
        <authorList>
            <person name="Nene V."/>
            <person name="Wortman J.R."/>
            <person name="Lawson D."/>
            <person name="Haas B."/>
            <person name="Kodira C."/>
            <person name="Tu Z.J."/>
            <person name="Loftus B."/>
            <person name="Xi Z."/>
            <person name="Megy K."/>
            <person name="Grabherr M."/>
            <person name="Ren Q."/>
            <person name="Zdobnov E.M."/>
            <person name="Lobo N.F."/>
            <person name="Campbell K.S."/>
            <person name="Brown S.E."/>
            <person name="Bonaldo M.F."/>
            <person name="Zhu J."/>
            <person name="Sinkins S.P."/>
            <person name="Hogenkamp D.G."/>
            <person name="Amedeo P."/>
            <person name="Arensburger P."/>
            <person name="Atkinson P.W."/>
            <person name="Bidwell S."/>
            <person name="Biedler J."/>
            <person name="Birney E."/>
            <person name="Bruggner R.V."/>
            <person name="Costas J."/>
            <person name="Coy M.R."/>
            <person name="Crabtree J."/>
            <person name="Crawford M."/>
            <person name="Debruyn B."/>
            <person name="Decaprio D."/>
            <person name="Eiglmeier K."/>
            <person name="Eisenstadt E."/>
            <person name="El-Dorry H."/>
            <person name="Gelbart W.M."/>
            <person name="Gomes S.L."/>
            <person name="Hammond M."/>
            <person name="Hannick L.I."/>
            <person name="Hogan J.R."/>
            <person name="Holmes M.H."/>
            <person name="Jaffe D."/>
            <person name="Johnston J.S."/>
            <person name="Kennedy R.C."/>
            <person name="Koo H."/>
            <person name="Kravitz S."/>
            <person name="Kriventseva E.V."/>
            <person name="Kulp D."/>
            <person name="Labutti K."/>
            <person name="Lee E."/>
            <person name="Li S."/>
            <person name="Lovin D.D."/>
            <person name="Mao C."/>
            <person name="Mauceli E."/>
            <person name="Menck C.F."/>
            <person name="Miller J.R."/>
            <person name="Montgomery P."/>
            <person name="Mori A."/>
            <person name="Nascimento A.L."/>
            <person name="Naveira H.F."/>
            <person name="Nusbaum C."/>
            <person name="O'leary S."/>
            <person name="Orvis J."/>
            <person name="Pertea M."/>
            <person name="Quesneville H."/>
            <person name="Reidenbach K.R."/>
            <person name="Rogers Y.H."/>
            <person name="Roth C.W."/>
            <person name="Schneider J.R."/>
            <person name="Schatz M."/>
            <person name="Shumway M."/>
            <person name="Stanke M."/>
            <person name="Stinson E.O."/>
            <person name="Tubio J.M."/>
            <person name="Vanzee J.P."/>
            <person name="Verjovski-Almeida S."/>
            <person name="Werner D."/>
            <person name="White O."/>
            <person name="Wyder S."/>
            <person name="Zeng Q."/>
            <person name="Zhao Q."/>
            <person name="Zhao Y."/>
            <person name="Hill C.A."/>
            <person name="Raikhel A.S."/>
            <person name="Soares M.B."/>
            <person name="Knudson D.L."/>
            <person name="Lee N.H."/>
            <person name="Galagan J."/>
            <person name="Salzberg S.L."/>
            <person name="Paulsen I.T."/>
            <person name="Dimopoulos G."/>
            <person name="Collins F.H."/>
            <person name="Birren B."/>
            <person name="Fraser-Liggett C.M."/>
            <person name="Severson D.W."/>
        </authorList>
    </citation>
    <scope>NUCLEOTIDE SEQUENCE [LARGE SCALE GENOMIC DNA]</scope>
    <source>
        <strain evidence="1">Liverpool</strain>
    </source>
</reference>
<dbReference type="HOGENOM" id="CLU_2514451_0_0_1"/>
<reference evidence="1" key="3">
    <citation type="submission" date="2012-09" db="EMBL/GenBank/DDBJ databases">
        <authorList>
            <consortium name="VectorBase"/>
        </authorList>
    </citation>
    <scope>NUCLEOTIDE SEQUENCE</scope>
    <source>
        <strain evidence="1">Liverpool</strain>
    </source>
</reference>
<organism evidence="1 2">
    <name type="scientific">Aedes aegypti</name>
    <name type="common">Yellowfever mosquito</name>
    <name type="synonym">Culex aegypti</name>
    <dbReference type="NCBI Taxonomy" id="7159"/>
    <lineage>
        <taxon>Eukaryota</taxon>
        <taxon>Metazoa</taxon>
        <taxon>Ecdysozoa</taxon>
        <taxon>Arthropoda</taxon>
        <taxon>Hexapoda</taxon>
        <taxon>Insecta</taxon>
        <taxon>Pterygota</taxon>
        <taxon>Neoptera</taxon>
        <taxon>Endopterygota</taxon>
        <taxon>Diptera</taxon>
        <taxon>Nematocera</taxon>
        <taxon>Culicoidea</taxon>
        <taxon>Culicidae</taxon>
        <taxon>Culicinae</taxon>
        <taxon>Aedini</taxon>
        <taxon>Aedes</taxon>
        <taxon>Stegomyia</taxon>
    </lineage>
</organism>
<dbReference type="eggNOG" id="ENOG502SX6G">
    <property type="taxonomic scope" value="Eukaryota"/>
</dbReference>
<dbReference type="AlphaFoldDB" id="Q17L10"/>
<dbReference type="EMBL" id="CH477220">
    <property type="protein sequence ID" value="EAT47345.1"/>
    <property type="molecule type" value="Genomic_DNA"/>
</dbReference>
<evidence type="ECO:0000313" key="2">
    <source>
        <dbReference type="Proteomes" id="UP000682892"/>
    </source>
</evidence>
<sequence length="85" mass="9770">MSFINICLNVFCAAVKITSLKVPSTYLLDKNSKNPDPLILDCEYDVDENEKGFVLKWFLDGQPVYQWIPTKIPFPFVSIWSGRLV</sequence>
<reference evidence="1" key="1">
    <citation type="submission" date="2005-10" db="EMBL/GenBank/DDBJ databases">
        <authorList>
            <person name="Loftus B.J."/>
            <person name="Nene V.M."/>
            <person name="Hannick L.I."/>
            <person name="Bidwell S."/>
            <person name="Haas B."/>
            <person name="Amedeo P."/>
            <person name="Orvis J."/>
            <person name="Wortman J.R."/>
            <person name="White O.R."/>
            <person name="Salzberg S."/>
            <person name="Shumway M."/>
            <person name="Koo H."/>
            <person name="Zhao Y."/>
            <person name="Holmes M."/>
            <person name="Miller J."/>
            <person name="Schatz M."/>
            <person name="Pop M."/>
            <person name="Pai G."/>
            <person name="Utterback T."/>
            <person name="Rogers Y.-H."/>
            <person name="Kravitz S."/>
            <person name="Fraser C.M."/>
        </authorList>
    </citation>
    <scope>NUCLEOTIDE SEQUENCE</scope>
    <source>
        <strain evidence="1">Liverpool</strain>
    </source>
</reference>
<name>Q17L10_AEDAE</name>
<accession>Q17L10</accession>
<proteinExistence type="predicted"/>
<dbReference type="PaxDb" id="7159-AAEL001535-PA"/>
<dbReference type="Proteomes" id="UP000682892">
    <property type="component" value="Chromosome 1"/>
</dbReference>